<keyword evidence="2" id="KW-1133">Transmembrane helix</keyword>
<dbReference type="InterPro" id="IPR044095">
    <property type="entry name" value="ADCK2_dom"/>
</dbReference>
<dbReference type="EMBL" id="JANAVB010005598">
    <property type="protein sequence ID" value="KAJ6846397.1"/>
    <property type="molecule type" value="Genomic_DNA"/>
</dbReference>
<feature type="transmembrane region" description="Helical" evidence="2">
    <location>
        <begin position="256"/>
        <end position="282"/>
    </location>
</feature>
<accession>A0AAX6I0U0</accession>
<keyword evidence="2" id="KW-0472">Membrane</keyword>
<sequence length="717" mass="81368">MVVKYWFLASGNLRKVGYHFLANNRFGNSGLQDLGIRSIVGNSLPCRTFSQFRAFREGDVLSRNCKPKIGLFVSLATGSAQHQALLPWRRLFMICSYRGLASLSIRKACYPYSLLQVHRANVASGFPFSCRVFSQYKAFRDVNALLSTAYKAKTNLYNKGNYVKNFSVSSASGQTAQHARLVWKRFYNMCSHRRFTSPSVTKITCAMSLAFNRSHLVPTVLAFIGGELAFSKVALADGEYFPITNNLYMRAQDSHIYFTSFIFSVLECFILLARTIYLAILFSPSIAMAPFADSLGPRYRKTWLHIVHRTLEKAGPAFIKWGQWAATRPDLFPNDLCAELAKLHTKAPAHSFSYTKRTIEKAFGRKLSDIFVDFEEEPVASGSVAQVHRASLRFRYPRQQVKHVDVAVKVRHPGVGESIRRDFVIINTVAKISNFIPALKWLRLDESVQQFAVFMMSQVDLAREAAHLSRFIYNFRRWKDVSFPKPLYPLVHPAVLVETYEQGESVSHYVDELEGNDHLKSVLAHIGTHALLKMLLVDNFVHADMHPGNILVRVSRPKRPNKGLFKSKPHVVFLDVGMTAELSNNDRVNLLEFFKAVALRDGRTAAESTLRLSKQQNCPNPNAFIEEVEKSFSFWGTAEGDVIHPAECMHQLLEQVRRHKVNIDGNVCTVMVTTLVLEGWQRKLDPDYNVMQTLQNLLFKSDWAESLLYTIEGLMAA</sequence>
<organism evidence="4 5">
    <name type="scientific">Iris pallida</name>
    <name type="common">Sweet iris</name>
    <dbReference type="NCBI Taxonomy" id="29817"/>
    <lineage>
        <taxon>Eukaryota</taxon>
        <taxon>Viridiplantae</taxon>
        <taxon>Streptophyta</taxon>
        <taxon>Embryophyta</taxon>
        <taxon>Tracheophyta</taxon>
        <taxon>Spermatophyta</taxon>
        <taxon>Magnoliopsida</taxon>
        <taxon>Liliopsida</taxon>
        <taxon>Asparagales</taxon>
        <taxon>Iridaceae</taxon>
        <taxon>Iridoideae</taxon>
        <taxon>Irideae</taxon>
        <taxon>Iris</taxon>
    </lineage>
</organism>
<feature type="domain" description="ABC1 atypical kinase-like" evidence="3">
    <location>
        <begin position="342"/>
        <end position="607"/>
    </location>
</feature>
<dbReference type="Proteomes" id="UP001140949">
    <property type="component" value="Unassembled WGS sequence"/>
</dbReference>
<dbReference type="GO" id="GO:0016301">
    <property type="term" value="F:kinase activity"/>
    <property type="evidence" value="ECO:0007669"/>
    <property type="project" value="UniProtKB-KW"/>
</dbReference>
<dbReference type="SUPFAM" id="SSF56112">
    <property type="entry name" value="Protein kinase-like (PK-like)"/>
    <property type="match status" value="1"/>
</dbReference>
<keyword evidence="2" id="KW-0812">Transmembrane</keyword>
<proteinExistence type="inferred from homology"/>
<dbReference type="Pfam" id="PF03109">
    <property type="entry name" value="ABC1"/>
    <property type="match status" value="1"/>
</dbReference>
<dbReference type="InterPro" id="IPR004147">
    <property type="entry name" value="ABC1_dom"/>
</dbReference>
<name>A0AAX6I0U0_IRIPA</name>
<evidence type="ECO:0000259" key="3">
    <source>
        <dbReference type="Pfam" id="PF03109"/>
    </source>
</evidence>
<keyword evidence="5" id="KW-1185">Reference proteome</keyword>
<evidence type="ECO:0000256" key="2">
    <source>
        <dbReference type="SAM" id="Phobius"/>
    </source>
</evidence>
<dbReference type="InterPro" id="IPR011009">
    <property type="entry name" value="Kinase-like_dom_sf"/>
</dbReference>
<reference evidence="4" key="2">
    <citation type="submission" date="2023-04" db="EMBL/GenBank/DDBJ databases">
        <authorList>
            <person name="Bruccoleri R.E."/>
            <person name="Oakeley E.J."/>
            <person name="Faust A.-M."/>
            <person name="Dessus-Babus S."/>
            <person name="Altorfer M."/>
            <person name="Burckhardt D."/>
            <person name="Oertli M."/>
            <person name="Naumann U."/>
            <person name="Petersen F."/>
            <person name="Wong J."/>
        </authorList>
    </citation>
    <scope>NUCLEOTIDE SEQUENCE</scope>
    <source>
        <strain evidence="4">GSM-AAB239-AS_SAM_17_03QT</strain>
        <tissue evidence="4">Leaf</tissue>
    </source>
</reference>
<dbReference type="CDD" id="cd13971">
    <property type="entry name" value="ADCK2-like"/>
    <property type="match status" value="1"/>
</dbReference>
<evidence type="ECO:0000313" key="5">
    <source>
        <dbReference type="Proteomes" id="UP001140949"/>
    </source>
</evidence>
<dbReference type="AlphaFoldDB" id="A0AAX6I0U0"/>
<protein>
    <submittedName>
        <fullName evidence="4">AarF domain-containing protein kinase 2-like</fullName>
    </submittedName>
</protein>
<evidence type="ECO:0000256" key="1">
    <source>
        <dbReference type="ARBA" id="ARBA00009670"/>
    </source>
</evidence>
<keyword evidence="4" id="KW-0808">Transferase</keyword>
<evidence type="ECO:0000313" key="4">
    <source>
        <dbReference type="EMBL" id="KAJ6846397.1"/>
    </source>
</evidence>
<dbReference type="PANTHER" id="PTHR45890:SF1">
    <property type="entry name" value="AARF DOMAIN CONTAINING KINASE 2"/>
    <property type="match status" value="1"/>
</dbReference>
<comment type="caution">
    <text evidence="4">The sequence shown here is derived from an EMBL/GenBank/DDBJ whole genome shotgun (WGS) entry which is preliminary data.</text>
</comment>
<gene>
    <name evidence="4" type="ORF">M6B38_280640</name>
</gene>
<keyword evidence="4" id="KW-0418">Kinase</keyword>
<comment type="similarity">
    <text evidence="1">Belongs to the protein kinase superfamily. ADCK protein kinase family.</text>
</comment>
<reference evidence="4" key="1">
    <citation type="journal article" date="2023" name="GigaByte">
        <title>Genome assembly of the bearded iris, Iris pallida Lam.</title>
        <authorList>
            <person name="Bruccoleri R.E."/>
            <person name="Oakeley E.J."/>
            <person name="Faust A.M.E."/>
            <person name="Altorfer M."/>
            <person name="Dessus-Babus S."/>
            <person name="Burckhardt D."/>
            <person name="Oertli M."/>
            <person name="Naumann U."/>
            <person name="Petersen F."/>
            <person name="Wong J."/>
        </authorList>
    </citation>
    <scope>NUCLEOTIDE SEQUENCE</scope>
    <source>
        <strain evidence="4">GSM-AAB239-AS_SAM_17_03QT</strain>
    </source>
</reference>
<dbReference type="InterPro" id="IPR052402">
    <property type="entry name" value="ADCK_kinase"/>
</dbReference>
<dbReference type="PANTHER" id="PTHR45890">
    <property type="entry name" value="AARF DOMAIN CONTAINING KINASE 2 (PREDICTED)"/>
    <property type="match status" value="1"/>
</dbReference>